<sequence length="1240" mass="141686">MFLDCAVVYQCYGIYYQNWKLLTTDNAVTNIWCEHKCYAANSNYQYSATISNRCYCRADNPTLIDFTPLYTRKYEFDCPGNSGEKCGGEYMIDGNRLEQITVSKIERITEAVTVQNIQAFSAMSSSIRGKTTADFMHMLTSDTSPAIVMQSTPYTLSEISSTTSKNVNSAISTVLTETSTRARTERTTEAVTVQNIQAFSTMSSSIRGKTMADFMNMLTSDTSPAIVMQSKRPKKLLCRCPQNFCNTKWHFLDELDITGSEVMKIILEDFYQNVLSEITVDKKSVTKEVRKRNSAINKTKSAKFIGWGCIVFLILPMVIMIAIDLLSCCFYFRTRSRRSKHGKRNRINVISNTKYHGDSDMPLQENVPSTEDYYASRCGNNFHPDEMKHETYHKRREDPSKKPGAKESSHEKPPKQNKRTHSDIADESLECSDSMTSIQSTLSEIKKALQVTVTKNDLNSAINCLVQYKDLKDIVTNIVKQLLLTFEKNLSEKVEAKVRETTGKLQDQMDSLMIDNENLKERVRAKDKSIEKLEEPVSDNNNRAIEAIKLGNYNEQYSKKHDIRMLNYPERPNEVLRDEFVNMVNKVLKVDIKPDDIQAIHRIPGKEGHIKPVIVKVRNTELKIKIMRQKRGLKNDIKFHDDIIQRNPGRMTRLKNGEHFKNVWFYNCNVYAEQQDVSRIRFGLFDNIEQKLKNKNKIDSAVLYNCYYYSSAYWNNGIQSNAVTNIWCQNYCTAADAEYKFSGTIRWLDYRSQETLIDKRLDVCYCRKTTPHPSSNYQYSDDGCTRNCPGGSLERCGRDFDRITVSTIERILDKVTARITQMTSVMSVSELPTATFMDIITSDTSPPIVTNTNREWSKWSGWTNCEVNCIREDTTDGKQWRWRRCTDAATNDTGYNCPGNYKEERSFSVPGICKGMRPRKLLCICPKRFINTKWHSLDGKNISEAEVKEKILEDFKQNIKSEISVDKKIVSKEVRKKNSSVIKTISAQSIGWGFIVFLVLPVVFLIAIDILNCYNHFRTRLGQKNELRQILASNITEILQSLCKKMSKSPKKYYAGRSGNNVYTDEIKLETYEKRREDHYQQSRPEWLHPTNGGKDCFYLTPLKHVKDGKWYSKTPSGHNTLQGTGKRLCTSIGLTGKRTNHSLRASAATRLYNADIEEQRVAETTGHRSKAVRVYKRTSANQQIEASNILYGLRPSDGSKKAKPSAAAGAPVGSASVECSTDESDKKTVTCNVSFNFSL</sequence>
<evidence type="ECO:0000313" key="4">
    <source>
        <dbReference type="EMBL" id="CAC5404385.1"/>
    </source>
</evidence>
<organism evidence="4 5">
    <name type="scientific">Mytilus coruscus</name>
    <name type="common">Sea mussel</name>
    <dbReference type="NCBI Taxonomy" id="42192"/>
    <lineage>
        <taxon>Eukaryota</taxon>
        <taxon>Metazoa</taxon>
        <taxon>Spiralia</taxon>
        <taxon>Lophotrochozoa</taxon>
        <taxon>Mollusca</taxon>
        <taxon>Bivalvia</taxon>
        <taxon>Autobranchia</taxon>
        <taxon>Pteriomorphia</taxon>
        <taxon>Mytilida</taxon>
        <taxon>Mytiloidea</taxon>
        <taxon>Mytilidae</taxon>
        <taxon>Mytilinae</taxon>
        <taxon>Mytilus</taxon>
    </lineage>
</organism>
<keyword evidence="1" id="KW-0233">DNA recombination</keyword>
<dbReference type="InterPro" id="IPR000884">
    <property type="entry name" value="TSP1_rpt"/>
</dbReference>
<dbReference type="Proteomes" id="UP000507470">
    <property type="component" value="Unassembled WGS sequence"/>
</dbReference>
<feature type="compositionally biased region" description="Low complexity" evidence="2">
    <location>
        <begin position="1205"/>
        <end position="1217"/>
    </location>
</feature>
<keyword evidence="5" id="KW-1185">Reference proteome</keyword>
<dbReference type="GO" id="GO:0003677">
    <property type="term" value="F:DNA binding"/>
    <property type="evidence" value="ECO:0007669"/>
    <property type="project" value="InterPro"/>
</dbReference>
<dbReference type="PROSITE" id="PS50092">
    <property type="entry name" value="TSP1"/>
    <property type="match status" value="1"/>
</dbReference>
<proteinExistence type="predicted"/>
<evidence type="ECO:0000256" key="3">
    <source>
        <dbReference type="SAM" id="Phobius"/>
    </source>
</evidence>
<evidence type="ECO:0000256" key="2">
    <source>
        <dbReference type="SAM" id="MobiDB-lite"/>
    </source>
</evidence>
<feature type="transmembrane region" description="Helical" evidence="3">
    <location>
        <begin position="985"/>
        <end position="1008"/>
    </location>
</feature>
<feature type="region of interest" description="Disordered" evidence="2">
    <location>
        <begin position="342"/>
        <end position="363"/>
    </location>
</feature>
<accession>A0A6J8D8I5</accession>
<reference evidence="4 5" key="1">
    <citation type="submission" date="2020-06" db="EMBL/GenBank/DDBJ databases">
        <authorList>
            <person name="Li R."/>
            <person name="Bekaert M."/>
        </authorList>
    </citation>
    <scope>NUCLEOTIDE SEQUENCE [LARGE SCALE GENOMIC DNA]</scope>
    <source>
        <strain evidence="5">wild</strain>
    </source>
</reference>
<dbReference type="InterPro" id="IPR036383">
    <property type="entry name" value="TSP1_rpt_sf"/>
</dbReference>
<dbReference type="GO" id="GO:0006310">
    <property type="term" value="P:DNA recombination"/>
    <property type="evidence" value="ECO:0007669"/>
    <property type="project" value="UniProtKB-KW"/>
</dbReference>
<gene>
    <name evidence="4" type="ORF">MCOR_38180</name>
</gene>
<dbReference type="InterPro" id="IPR013762">
    <property type="entry name" value="Integrase-like_cat_sf"/>
</dbReference>
<feature type="transmembrane region" description="Helical" evidence="3">
    <location>
        <begin position="304"/>
        <end position="332"/>
    </location>
</feature>
<keyword evidence="3" id="KW-0472">Membrane</keyword>
<name>A0A6J8D8I5_MYTCO</name>
<feature type="compositionally biased region" description="Basic and acidic residues" evidence="2">
    <location>
        <begin position="383"/>
        <end position="424"/>
    </location>
</feature>
<evidence type="ECO:0000256" key="1">
    <source>
        <dbReference type="ARBA" id="ARBA00023172"/>
    </source>
</evidence>
<dbReference type="OrthoDB" id="7477812at2759"/>
<evidence type="ECO:0000313" key="5">
    <source>
        <dbReference type="Proteomes" id="UP000507470"/>
    </source>
</evidence>
<dbReference type="SUPFAM" id="SSF56349">
    <property type="entry name" value="DNA breaking-rejoining enzymes"/>
    <property type="match status" value="1"/>
</dbReference>
<dbReference type="InterPro" id="IPR011010">
    <property type="entry name" value="DNA_brk_join_enz"/>
</dbReference>
<dbReference type="Gene3D" id="1.10.443.10">
    <property type="entry name" value="Intergrase catalytic core"/>
    <property type="match status" value="1"/>
</dbReference>
<dbReference type="GO" id="GO:0015074">
    <property type="term" value="P:DNA integration"/>
    <property type="evidence" value="ECO:0007669"/>
    <property type="project" value="InterPro"/>
</dbReference>
<protein>
    <recommendedName>
        <fullName evidence="6">WSC domain-containing protein</fullName>
    </recommendedName>
</protein>
<keyword evidence="3" id="KW-0812">Transmembrane</keyword>
<dbReference type="AlphaFoldDB" id="A0A6J8D8I5"/>
<keyword evidence="3" id="KW-1133">Transmembrane helix</keyword>
<feature type="region of interest" description="Disordered" evidence="2">
    <location>
        <begin position="1194"/>
        <end position="1219"/>
    </location>
</feature>
<dbReference type="EMBL" id="CACVKT020006948">
    <property type="protein sequence ID" value="CAC5404385.1"/>
    <property type="molecule type" value="Genomic_DNA"/>
</dbReference>
<evidence type="ECO:0008006" key="6">
    <source>
        <dbReference type="Google" id="ProtNLM"/>
    </source>
</evidence>
<dbReference type="Gene3D" id="2.20.100.10">
    <property type="entry name" value="Thrombospondin type-1 (TSP1) repeat"/>
    <property type="match status" value="1"/>
</dbReference>
<feature type="region of interest" description="Disordered" evidence="2">
    <location>
        <begin position="382"/>
        <end position="431"/>
    </location>
</feature>